<dbReference type="AlphaFoldDB" id="A0AB39UDT5"/>
<dbReference type="GO" id="GO:0005886">
    <property type="term" value="C:plasma membrane"/>
    <property type="evidence" value="ECO:0007669"/>
    <property type="project" value="UniProtKB-SubCell"/>
</dbReference>
<dbReference type="InterPro" id="IPR050388">
    <property type="entry name" value="ABC_Ni/Peptide_Import"/>
</dbReference>
<evidence type="ECO:0000259" key="8">
    <source>
        <dbReference type="PROSITE" id="PS50893"/>
    </source>
</evidence>
<evidence type="ECO:0000256" key="3">
    <source>
        <dbReference type="ARBA" id="ARBA00022448"/>
    </source>
</evidence>
<comment type="subcellular location">
    <subcellularLocation>
        <location evidence="1">Cell membrane</location>
        <topology evidence="1">Peripheral membrane protein</topology>
    </subcellularLocation>
</comment>
<dbReference type="PANTHER" id="PTHR43297">
    <property type="entry name" value="OLIGOPEPTIDE TRANSPORT ATP-BINDING PROTEIN APPD"/>
    <property type="match status" value="1"/>
</dbReference>
<dbReference type="SUPFAM" id="SSF52540">
    <property type="entry name" value="P-loop containing nucleoside triphosphate hydrolases"/>
    <property type="match status" value="2"/>
</dbReference>
<evidence type="ECO:0000313" key="10">
    <source>
        <dbReference type="EMBL" id="XDS48463.1"/>
    </source>
</evidence>
<dbReference type="Gene3D" id="3.40.50.300">
    <property type="entry name" value="P-loop containing nucleotide triphosphate hydrolases"/>
    <property type="match status" value="2"/>
</dbReference>
<dbReference type="Pfam" id="PF00005">
    <property type="entry name" value="ABC_tran"/>
    <property type="match status" value="2"/>
</dbReference>
<dbReference type="GO" id="GO:0005524">
    <property type="term" value="F:ATP binding"/>
    <property type="evidence" value="ECO:0007669"/>
    <property type="project" value="UniProtKB-KW"/>
</dbReference>
<protein>
    <submittedName>
        <fullName evidence="9">ABC transporter ATP-binding protein</fullName>
    </submittedName>
</protein>
<evidence type="ECO:0000313" key="11">
    <source>
        <dbReference type="EMBL" id="XDS49790.1"/>
    </source>
</evidence>
<dbReference type="PROSITE" id="PS50893">
    <property type="entry name" value="ABC_TRANSPORTER_2"/>
    <property type="match status" value="2"/>
</dbReference>
<feature type="domain" description="ABC transporter" evidence="8">
    <location>
        <begin position="300"/>
        <end position="543"/>
    </location>
</feature>
<evidence type="ECO:0000256" key="6">
    <source>
        <dbReference type="ARBA" id="ARBA00022840"/>
    </source>
</evidence>
<dbReference type="Pfam" id="PF08352">
    <property type="entry name" value="oligo_HPY"/>
    <property type="match status" value="2"/>
</dbReference>
<keyword evidence="5" id="KW-0547">Nucleotide-binding</keyword>
<evidence type="ECO:0000256" key="2">
    <source>
        <dbReference type="ARBA" id="ARBA00005417"/>
    </source>
</evidence>
<dbReference type="InterPro" id="IPR003593">
    <property type="entry name" value="AAA+_ATPase"/>
</dbReference>
<dbReference type="EMBL" id="CP129675">
    <property type="protein sequence ID" value="XDS46830.1"/>
    <property type="molecule type" value="Genomic_DNA"/>
</dbReference>
<evidence type="ECO:0000256" key="4">
    <source>
        <dbReference type="ARBA" id="ARBA00022475"/>
    </source>
</evidence>
<proteinExistence type="inferred from homology"/>
<dbReference type="InterPro" id="IPR003439">
    <property type="entry name" value="ABC_transporter-like_ATP-bd"/>
</dbReference>
<keyword evidence="6 9" id="KW-0067">ATP-binding</keyword>
<reference evidence="9" key="1">
    <citation type="submission" date="2023-07" db="EMBL/GenBank/DDBJ databases">
        <title>Bifidobacterium aquikefiriaerophilum sp. nov. and Bifidobacterium eccum sp. nov., isolated from water kefir.</title>
        <authorList>
            <person name="Breselge S."/>
            <person name="Bellassi P."/>
            <person name="Barcenilla C."/>
            <person name="Alvarez-Ordonez A."/>
            <person name="Morelli L."/>
            <person name="Cotter P.D."/>
        </authorList>
    </citation>
    <scope>NUCLEOTIDE SEQUENCE</scope>
    <source>
        <strain evidence="11">WK012_4_13</strain>
        <strain evidence="10">WK013_4_14</strain>
        <strain evidence="9">WK048_4_13</strain>
    </source>
</reference>
<dbReference type="GO" id="GO:0016887">
    <property type="term" value="F:ATP hydrolysis activity"/>
    <property type="evidence" value="ECO:0007669"/>
    <property type="project" value="InterPro"/>
</dbReference>
<gene>
    <name evidence="11" type="ORF">QN062_05055</name>
    <name evidence="10" type="ORF">QN216_09070</name>
    <name evidence="9" type="ORF">QN217_01395</name>
</gene>
<dbReference type="PROSITE" id="PS00211">
    <property type="entry name" value="ABC_TRANSPORTER_1"/>
    <property type="match status" value="2"/>
</dbReference>
<keyword evidence="3" id="KW-0813">Transport</keyword>
<keyword evidence="7" id="KW-0472">Membrane</keyword>
<dbReference type="NCBIfam" id="NF007739">
    <property type="entry name" value="PRK10419.1"/>
    <property type="match status" value="2"/>
</dbReference>
<dbReference type="InterPro" id="IPR027417">
    <property type="entry name" value="P-loop_NTPase"/>
</dbReference>
<dbReference type="EMBL" id="CP129683">
    <property type="protein sequence ID" value="XDS49790.1"/>
    <property type="molecule type" value="Genomic_DNA"/>
</dbReference>
<accession>A0AB39UDT5</accession>
<name>A0AB39UDT5_9BIFI</name>
<dbReference type="CDD" id="cd03257">
    <property type="entry name" value="ABC_NikE_OppD_transporters"/>
    <property type="match status" value="2"/>
</dbReference>
<dbReference type="RefSeq" id="WP_369340763.1">
    <property type="nucleotide sequence ID" value="NZ_CP129675.1"/>
</dbReference>
<evidence type="ECO:0000256" key="5">
    <source>
        <dbReference type="ARBA" id="ARBA00022741"/>
    </source>
</evidence>
<keyword evidence="4" id="KW-1003">Cell membrane</keyword>
<dbReference type="KEGG" id="bfk:QN062_05055"/>
<feature type="domain" description="ABC transporter" evidence="8">
    <location>
        <begin position="17"/>
        <end position="267"/>
    </location>
</feature>
<dbReference type="InterPro" id="IPR017871">
    <property type="entry name" value="ABC_transporter-like_CS"/>
</dbReference>
<evidence type="ECO:0000256" key="1">
    <source>
        <dbReference type="ARBA" id="ARBA00004202"/>
    </source>
</evidence>
<evidence type="ECO:0000256" key="7">
    <source>
        <dbReference type="ARBA" id="ARBA00023136"/>
    </source>
</evidence>
<sequence>MSEVHGRGNGDERDCMLRISDLRVSFSTEAGLVPAVGGVDLQVHVGETLAIVGESGSGKSTVALSVMGLLPGSANVSGSMNVDGHELSDCSERQMNEFRGSLMSIVFQEPATALNPLMRVGEQIAWTIRNHDAKVDSKEALERAEGLLEQVGIPNPRERMKSYPFEMSGGQRQRVVIAMAIANRPKLLIADEPTTALDVTVQAEILDVLRELSKRNSMAVLFITHNMGVVADAADSVAVMHHGTIVESGSVDDVLLHPQHSYTRLLLSAVPRLRVEGESEVEGKDSSRTSVVDRPDGSIVQADHMEITFGKGKQAVRALQDVNITVGESETVGLVGESGSGKSTAARAILGLHALNGGSIRLFEHDTAKLRGRAKRHLRASVGVVLQDPVASLDSRMSVFRCISEPLDVHMRLSRHEKRAMVAEMVDAVQLPSTVLDRAPRELSGGQRQRVSLARALILKPKLLVADEPTSALDVSVQQVVLDLLGSLRDDLHFSCLFISHDLAVVQQMTQRVYVMKSGRIVESGRTQSTLSHPKTDYTRKLLDAVPVANPIVQRQRRERMAR</sequence>
<dbReference type="GO" id="GO:0015833">
    <property type="term" value="P:peptide transport"/>
    <property type="evidence" value="ECO:0007669"/>
    <property type="project" value="InterPro"/>
</dbReference>
<dbReference type="FunFam" id="3.40.50.300:FF:000016">
    <property type="entry name" value="Oligopeptide ABC transporter ATP-binding component"/>
    <property type="match status" value="1"/>
</dbReference>
<evidence type="ECO:0000313" key="9">
    <source>
        <dbReference type="EMBL" id="XDS46830.1"/>
    </source>
</evidence>
<dbReference type="InterPro" id="IPR013563">
    <property type="entry name" value="Oligopep_ABC_C"/>
</dbReference>
<dbReference type="EMBL" id="CP129682">
    <property type="protein sequence ID" value="XDS48463.1"/>
    <property type="molecule type" value="Genomic_DNA"/>
</dbReference>
<dbReference type="SMART" id="SM00382">
    <property type="entry name" value="AAA"/>
    <property type="match status" value="2"/>
</dbReference>
<dbReference type="PANTHER" id="PTHR43297:SF2">
    <property type="entry name" value="DIPEPTIDE TRANSPORT ATP-BINDING PROTEIN DPPD"/>
    <property type="match status" value="1"/>
</dbReference>
<comment type="similarity">
    <text evidence="2">Belongs to the ABC transporter superfamily.</text>
</comment>
<dbReference type="NCBIfam" id="NF008453">
    <property type="entry name" value="PRK11308.1"/>
    <property type="match status" value="2"/>
</dbReference>
<organism evidence="9">
    <name type="scientific">Bifidobacterium fermentum</name>
    <dbReference type="NCBI Taxonomy" id="3059035"/>
    <lineage>
        <taxon>Bacteria</taxon>
        <taxon>Bacillati</taxon>
        <taxon>Actinomycetota</taxon>
        <taxon>Actinomycetes</taxon>
        <taxon>Bifidobacteriales</taxon>
        <taxon>Bifidobacteriaceae</taxon>
        <taxon>Bifidobacterium</taxon>
    </lineage>
</organism>